<evidence type="ECO:0000313" key="2">
    <source>
        <dbReference type="Proteomes" id="UP001056120"/>
    </source>
</evidence>
<reference evidence="2" key="1">
    <citation type="journal article" date="2022" name="Mol. Ecol. Resour.">
        <title>The genomes of chicory, endive, great burdock and yacon provide insights into Asteraceae palaeo-polyploidization history and plant inulin production.</title>
        <authorList>
            <person name="Fan W."/>
            <person name="Wang S."/>
            <person name="Wang H."/>
            <person name="Wang A."/>
            <person name="Jiang F."/>
            <person name="Liu H."/>
            <person name="Zhao H."/>
            <person name="Xu D."/>
            <person name="Zhang Y."/>
        </authorList>
    </citation>
    <scope>NUCLEOTIDE SEQUENCE [LARGE SCALE GENOMIC DNA]</scope>
    <source>
        <strain evidence="2">cv. Yunnan</strain>
    </source>
</reference>
<dbReference type="EMBL" id="CM042018">
    <property type="protein sequence ID" value="KAI3826869.1"/>
    <property type="molecule type" value="Genomic_DNA"/>
</dbReference>
<proteinExistence type="predicted"/>
<reference evidence="1 2" key="2">
    <citation type="journal article" date="2022" name="Mol. Ecol. Resour.">
        <title>The genomes of chicory, endive, great burdock and yacon provide insights into Asteraceae paleo-polyploidization history and plant inulin production.</title>
        <authorList>
            <person name="Fan W."/>
            <person name="Wang S."/>
            <person name="Wang H."/>
            <person name="Wang A."/>
            <person name="Jiang F."/>
            <person name="Liu H."/>
            <person name="Zhao H."/>
            <person name="Xu D."/>
            <person name="Zhang Y."/>
        </authorList>
    </citation>
    <scope>NUCLEOTIDE SEQUENCE [LARGE SCALE GENOMIC DNA]</scope>
    <source>
        <strain evidence="2">cv. Yunnan</strain>
        <tissue evidence="1">Leaves</tissue>
    </source>
</reference>
<comment type="caution">
    <text evidence="1">The sequence shown here is derived from an EMBL/GenBank/DDBJ whole genome shotgun (WGS) entry which is preliminary data.</text>
</comment>
<organism evidence="1 2">
    <name type="scientific">Smallanthus sonchifolius</name>
    <dbReference type="NCBI Taxonomy" id="185202"/>
    <lineage>
        <taxon>Eukaryota</taxon>
        <taxon>Viridiplantae</taxon>
        <taxon>Streptophyta</taxon>
        <taxon>Embryophyta</taxon>
        <taxon>Tracheophyta</taxon>
        <taxon>Spermatophyta</taxon>
        <taxon>Magnoliopsida</taxon>
        <taxon>eudicotyledons</taxon>
        <taxon>Gunneridae</taxon>
        <taxon>Pentapetalae</taxon>
        <taxon>asterids</taxon>
        <taxon>campanulids</taxon>
        <taxon>Asterales</taxon>
        <taxon>Asteraceae</taxon>
        <taxon>Asteroideae</taxon>
        <taxon>Heliantheae alliance</taxon>
        <taxon>Millerieae</taxon>
        <taxon>Smallanthus</taxon>
    </lineage>
</organism>
<accession>A0ACB9K3N6</accession>
<name>A0ACB9K3N6_9ASTR</name>
<sequence>MRSKFDEFVLSLSPTLTKEALREVVVDTLMECLKDGNAGKFHSSAYHKFIHTLALLICLICGILCMMRVMIFMVICFVLKVVIHTYRETCTGFDHKKAKWDAKVVSSFGYAKSSKHIGNEKLPIIIVTKYQSPSCDGIYIPATDDEMMKAEDLIDHKSSQHYVLDNSQTAVCNSNDDTFDFLRVFKVPKVYSLYSSQFAAYADVVLLEPPVMEGLDLLLMRKPIRSSPNLGICPITSITGMIHTSTRYSKFIRNYGNSNKKIDKSWWKQVLKRWEIGEIASRIGQLIFGQYMRTGQANYLSEAYIFYEAVLTREYFKDGTFQDLNLANKQLRFLARFLTVCLVLNRREMVHQLVNQLKMLVAESKRTFPENDFKEWKRVMWDLTKFLKVDTDSMNIWPLRYSIVLDLDPECLPRVACIKRNLKLRDAILCSYHPNEVKFSELTTDNFRMLQCLEWEPSGSFYQSSETHSTGQNGALAGSTRINHYSHEITDPTMPQNPRKALLYHPSTTHLIAVLATMCEELPADGILLIYISASGSGAQASSDAVSTLPSCSACDTLTSSFDYSGGLNLGPGGTGFNMVYPSDLLPFTRRPLFLIIDSDSSKVFQAINMAQKGEPVAILLSPAVSFPIHGAIDSPLPSGSQFTSFLTVPLQALIVLLGISGSDIQTENLNKAHKILSLSLNKWGEMLASSDTIHPVWAHVLRDPFLRRLLLRFIFCRAVFALYAPTSGKKEYLPECSPSLPDAFLPTTPSSIATVLQIADIFGAATMFNIRERIILPDEQVSSP</sequence>
<dbReference type="Proteomes" id="UP001056120">
    <property type="component" value="Linkage Group LG01"/>
</dbReference>
<keyword evidence="2" id="KW-1185">Reference proteome</keyword>
<gene>
    <name evidence="1" type="ORF">L1987_00928</name>
</gene>
<evidence type="ECO:0000313" key="1">
    <source>
        <dbReference type="EMBL" id="KAI3826869.1"/>
    </source>
</evidence>
<protein>
    <submittedName>
        <fullName evidence="1">Uncharacterized protein</fullName>
    </submittedName>
</protein>